<keyword evidence="3" id="KW-1185">Reference proteome</keyword>
<sequence>MAPHRLFLRRQTRHSLPPLFSPCFSHSWDETHSRETVWGGDGGETRASIPEPGQGGGTFLTRRCPVLSHRRSPQDDKKKPAGTALASQEENRRAHPPRRPIRDQEMAKEFRQKRK</sequence>
<comment type="caution">
    <text evidence="2">The sequence shown here is derived from an EMBL/GenBank/DDBJ whole genome shotgun (WGS) entry which is preliminary data.</text>
</comment>
<proteinExistence type="predicted"/>
<protein>
    <submittedName>
        <fullName evidence="2">Uncharacterized protein</fullName>
    </submittedName>
</protein>
<feature type="region of interest" description="Disordered" evidence="1">
    <location>
        <begin position="35"/>
        <end position="115"/>
    </location>
</feature>
<dbReference type="Proteomes" id="UP001054837">
    <property type="component" value="Unassembled WGS sequence"/>
</dbReference>
<accession>A0AAV4MII6</accession>
<reference evidence="2 3" key="1">
    <citation type="submission" date="2021-06" db="EMBL/GenBank/DDBJ databases">
        <title>Caerostris darwini draft genome.</title>
        <authorList>
            <person name="Kono N."/>
            <person name="Arakawa K."/>
        </authorList>
    </citation>
    <scope>NUCLEOTIDE SEQUENCE [LARGE SCALE GENOMIC DNA]</scope>
</reference>
<evidence type="ECO:0000256" key="1">
    <source>
        <dbReference type="SAM" id="MobiDB-lite"/>
    </source>
</evidence>
<gene>
    <name evidence="2" type="ORF">CDAR_494791</name>
</gene>
<dbReference type="EMBL" id="BPLQ01000513">
    <property type="protein sequence ID" value="GIX72292.1"/>
    <property type="molecule type" value="Genomic_DNA"/>
</dbReference>
<dbReference type="AlphaFoldDB" id="A0AAV4MII6"/>
<organism evidence="2 3">
    <name type="scientific">Caerostris darwini</name>
    <dbReference type="NCBI Taxonomy" id="1538125"/>
    <lineage>
        <taxon>Eukaryota</taxon>
        <taxon>Metazoa</taxon>
        <taxon>Ecdysozoa</taxon>
        <taxon>Arthropoda</taxon>
        <taxon>Chelicerata</taxon>
        <taxon>Arachnida</taxon>
        <taxon>Araneae</taxon>
        <taxon>Araneomorphae</taxon>
        <taxon>Entelegynae</taxon>
        <taxon>Araneoidea</taxon>
        <taxon>Araneidae</taxon>
        <taxon>Caerostris</taxon>
    </lineage>
</organism>
<evidence type="ECO:0000313" key="3">
    <source>
        <dbReference type="Proteomes" id="UP001054837"/>
    </source>
</evidence>
<name>A0AAV4MII6_9ARAC</name>
<evidence type="ECO:0000313" key="2">
    <source>
        <dbReference type="EMBL" id="GIX72292.1"/>
    </source>
</evidence>
<feature type="compositionally biased region" description="Basic and acidic residues" evidence="1">
    <location>
        <begin position="100"/>
        <end position="115"/>
    </location>
</feature>